<proteinExistence type="predicted"/>
<reference evidence="8 9" key="1">
    <citation type="submission" date="2017-03" db="EMBL/GenBank/DDBJ databases">
        <title>Genome of the blue death feigning beetle - Asbolus verrucosus.</title>
        <authorList>
            <person name="Rider S.D."/>
        </authorList>
    </citation>
    <scope>NUCLEOTIDE SEQUENCE [LARGE SCALE GENOMIC DNA]</scope>
    <source>
        <strain evidence="8">Butters</strain>
        <tissue evidence="8">Head and leg muscle</tissue>
    </source>
</reference>
<keyword evidence="4 5" id="KW-0472">Membrane</keyword>
<keyword evidence="2 5" id="KW-0812">Transmembrane</keyword>
<evidence type="ECO:0000313" key="9">
    <source>
        <dbReference type="Proteomes" id="UP000292052"/>
    </source>
</evidence>
<feature type="transmembrane region" description="Helical" evidence="6">
    <location>
        <begin position="102"/>
        <end position="121"/>
    </location>
</feature>
<dbReference type="AlphaFoldDB" id="A0A482VM46"/>
<dbReference type="EMBL" id="QDEB01086181">
    <property type="protein sequence ID" value="RZC33753.1"/>
    <property type="molecule type" value="Genomic_DNA"/>
</dbReference>
<feature type="transmembrane region" description="Helical" evidence="6">
    <location>
        <begin position="78"/>
        <end position="96"/>
    </location>
</feature>
<dbReference type="InterPro" id="IPR008253">
    <property type="entry name" value="Marvel"/>
</dbReference>
<accession>A0A482VM46</accession>
<dbReference type="Proteomes" id="UP000292052">
    <property type="component" value="Unassembled WGS sequence"/>
</dbReference>
<dbReference type="PROSITE" id="PS51225">
    <property type="entry name" value="MARVEL"/>
    <property type="match status" value="1"/>
</dbReference>
<evidence type="ECO:0000259" key="7">
    <source>
        <dbReference type="PROSITE" id="PS51225"/>
    </source>
</evidence>
<dbReference type="PANTHER" id="PTHR22776:SF15">
    <property type="entry name" value="CKLF-LIKE MARVEL TRANSMEMBRANE DOMAIN-CONTAINING PROTEIN 2"/>
    <property type="match status" value="1"/>
</dbReference>
<feature type="non-terminal residue" evidence="8">
    <location>
        <position position="1"/>
    </location>
</feature>
<evidence type="ECO:0000256" key="3">
    <source>
        <dbReference type="ARBA" id="ARBA00022989"/>
    </source>
</evidence>
<evidence type="ECO:0000256" key="6">
    <source>
        <dbReference type="SAM" id="Phobius"/>
    </source>
</evidence>
<keyword evidence="3 6" id="KW-1133">Transmembrane helix</keyword>
<evidence type="ECO:0000256" key="5">
    <source>
        <dbReference type="PROSITE-ProRule" id="PRU00581"/>
    </source>
</evidence>
<comment type="subcellular location">
    <subcellularLocation>
        <location evidence="1">Membrane</location>
        <topology evidence="1">Multi-pass membrane protein</topology>
    </subcellularLocation>
</comment>
<feature type="domain" description="MARVEL" evidence="7">
    <location>
        <begin position="8"/>
        <end position="131"/>
    </location>
</feature>
<evidence type="ECO:0000256" key="2">
    <source>
        <dbReference type="ARBA" id="ARBA00022692"/>
    </source>
</evidence>
<dbReference type="GO" id="GO:0016020">
    <property type="term" value="C:membrane"/>
    <property type="evidence" value="ECO:0007669"/>
    <property type="project" value="UniProtKB-SubCell"/>
</dbReference>
<gene>
    <name evidence="8" type="ORF">BDFB_001066</name>
</gene>
<protein>
    <recommendedName>
        <fullName evidence="7">MARVEL domain-containing protein</fullName>
    </recommendedName>
</protein>
<feature type="transmembrane region" description="Helical" evidence="6">
    <location>
        <begin position="21"/>
        <end position="41"/>
    </location>
</feature>
<organism evidence="8 9">
    <name type="scientific">Asbolus verrucosus</name>
    <name type="common">Desert ironclad beetle</name>
    <dbReference type="NCBI Taxonomy" id="1661398"/>
    <lineage>
        <taxon>Eukaryota</taxon>
        <taxon>Metazoa</taxon>
        <taxon>Ecdysozoa</taxon>
        <taxon>Arthropoda</taxon>
        <taxon>Hexapoda</taxon>
        <taxon>Insecta</taxon>
        <taxon>Pterygota</taxon>
        <taxon>Neoptera</taxon>
        <taxon>Endopterygota</taxon>
        <taxon>Coleoptera</taxon>
        <taxon>Polyphaga</taxon>
        <taxon>Cucujiformia</taxon>
        <taxon>Tenebrionidae</taxon>
        <taxon>Pimeliinae</taxon>
        <taxon>Asbolus</taxon>
    </lineage>
</organism>
<dbReference type="PANTHER" id="PTHR22776">
    <property type="entry name" value="MARVEL-CONTAINING POTENTIAL LIPID RAFT-ASSOCIATED PROTEIN"/>
    <property type="match status" value="1"/>
</dbReference>
<sequence>NQIIGTAYLTTLQGACKVVEVVCSFIGALLVGVGYTGWVIFLFELAAAVSIIVSTFLFVLYVTGLIEKLKCSWNRIQFFFHILWAIYYLVAAAIVFDKGGYIDRLVAGGVFGLLALIAHLVDGIDNYRKQPLC</sequence>
<evidence type="ECO:0000256" key="1">
    <source>
        <dbReference type="ARBA" id="ARBA00004141"/>
    </source>
</evidence>
<name>A0A482VM46_ASBVE</name>
<keyword evidence="9" id="KW-1185">Reference proteome</keyword>
<dbReference type="OrthoDB" id="6777671at2759"/>
<dbReference type="InterPro" id="IPR050578">
    <property type="entry name" value="MARVEL-CKLF_proteins"/>
</dbReference>
<feature type="transmembrane region" description="Helical" evidence="6">
    <location>
        <begin position="47"/>
        <end position="66"/>
    </location>
</feature>
<comment type="caution">
    <text evidence="8">The sequence shown here is derived from an EMBL/GenBank/DDBJ whole genome shotgun (WGS) entry which is preliminary data.</text>
</comment>
<evidence type="ECO:0000313" key="8">
    <source>
        <dbReference type="EMBL" id="RZC33753.1"/>
    </source>
</evidence>
<evidence type="ECO:0000256" key="4">
    <source>
        <dbReference type="ARBA" id="ARBA00023136"/>
    </source>
</evidence>